<keyword evidence="1" id="KW-0732">Signal</keyword>
<reference evidence="2 3" key="1">
    <citation type="journal article" date="2015" name="Genome Biol. Evol.">
        <title>Comparative Genomics of a Bacterivorous Green Alga Reveals Evolutionary Causalities and Consequences of Phago-Mixotrophic Mode of Nutrition.</title>
        <authorList>
            <person name="Burns J.A."/>
            <person name="Paasch A."/>
            <person name="Narechania A."/>
            <person name="Kim E."/>
        </authorList>
    </citation>
    <scope>NUCLEOTIDE SEQUENCE [LARGE SCALE GENOMIC DNA]</scope>
    <source>
        <strain evidence="2 3">PLY_AMNH</strain>
    </source>
</reference>
<dbReference type="AlphaFoldDB" id="A0AAE0F1D2"/>
<dbReference type="EMBL" id="LGRX02028058">
    <property type="protein sequence ID" value="KAK3248466.1"/>
    <property type="molecule type" value="Genomic_DNA"/>
</dbReference>
<evidence type="ECO:0000313" key="2">
    <source>
        <dbReference type="EMBL" id="KAK3248466.1"/>
    </source>
</evidence>
<accession>A0AAE0F1D2</accession>
<dbReference type="Proteomes" id="UP001190700">
    <property type="component" value="Unassembled WGS sequence"/>
</dbReference>
<evidence type="ECO:0000313" key="3">
    <source>
        <dbReference type="Proteomes" id="UP001190700"/>
    </source>
</evidence>
<proteinExistence type="predicted"/>
<comment type="caution">
    <text evidence="2">The sequence shown here is derived from an EMBL/GenBank/DDBJ whole genome shotgun (WGS) entry which is preliminary data.</text>
</comment>
<feature type="chain" id="PRO_5041916974" evidence="1">
    <location>
        <begin position="19"/>
        <end position="200"/>
    </location>
</feature>
<gene>
    <name evidence="2" type="ORF">CYMTET_42074</name>
</gene>
<feature type="signal peptide" evidence="1">
    <location>
        <begin position="1"/>
        <end position="18"/>
    </location>
</feature>
<sequence length="200" mass="21251">MRWLVAYVVLAVSPACEATLGAAPWSWLPPGTGPFTGRALQQTECKTRVAYSCDSTKTKIFGNYYEGDCTGDPVRSQEEEIARIGECVSSGSGVGGTYIFVTCNESLEPMVAQYSDSECASANGDPVNFALLCSESCEQQYNSSSFVKHTCSEGSSDFTGTMYSDPACSEGNKYQEGIGRSAVKGGVIATERASEHCTNG</sequence>
<organism evidence="2 3">
    <name type="scientific">Cymbomonas tetramitiformis</name>
    <dbReference type="NCBI Taxonomy" id="36881"/>
    <lineage>
        <taxon>Eukaryota</taxon>
        <taxon>Viridiplantae</taxon>
        <taxon>Chlorophyta</taxon>
        <taxon>Pyramimonadophyceae</taxon>
        <taxon>Pyramimonadales</taxon>
        <taxon>Pyramimonadaceae</taxon>
        <taxon>Cymbomonas</taxon>
    </lineage>
</organism>
<protein>
    <submittedName>
        <fullName evidence="2">Uncharacterized protein</fullName>
    </submittedName>
</protein>
<evidence type="ECO:0000256" key="1">
    <source>
        <dbReference type="SAM" id="SignalP"/>
    </source>
</evidence>
<name>A0AAE0F1D2_9CHLO</name>
<keyword evidence="3" id="KW-1185">Reference proteome</keyword>